<dbReference type="RefSeq" id="WP_217628603.1">
    <property type="nucleotide sequence ID" value="NZ_FMDM01000004.1"/>
</dbReference>
<keyword evidence="5" id="KW-1185">Reference proteome</keyword>
<sequence>MLVLCCCGGVAIGASSDSPAGPGKKGAAPATSATKSVGAAAPAPAIVDLTASAPASASSTPESSRAASPPPQVQIRTVSSTTRIDYPTRTVKDATLPRGTKKIRIRGIAGVRTLTYQVTVTDGVQTAKKLIRSVVTRQPVTQVVSVGTKQTRRCDPNYSGACVPIASDVDCSGGSGNGPAYVAGPVRVIGSDIYDLDRDGDGVGCDD</sequence>
<feature type="compositionally biased region" description="Low complexity" evidence="2">
    <location>
        <begin position="53"/>
        <end position="67"/>
    </location>
</feature>
<evidence type="ECO:0000313" key="4">
    <source>
        <dbReference type="EMBL" id="SCG52324.1"/>
    </source>
</evidence>
<keyword evidence="1" id="KW-0732">Signal</keyword>
<dbReference type="InterPro" id="IPR011098">
    <property type="entry name" value="G5_dom"/>
</dbReference>
<feature type="domain" description="G5" evidence="3">
    <location>
        <begin position="70"/>
        <end position="150"/>
    </location>
</feature>
<proteinExistence type="predicted"/>
<dbReference type="EMBL" id="FMDM01000004">
    <property type="protein sequence ID" value="SCG52324.1"/>
    <property type="molecule type" value="Genomic_DNA"/>
</dbReference>
<evidence type="ECO:0000256" key="1">
    <source>
        <dbReference type="ARBA" id="ARBA00022729"/>
    </source>
</evidence>
<dbReference type="Proteomes" id="UP000199360">
    <property type="component" value="Unassembled WGS sequence"/>
</dbReference>
<dbReference type="Gene3D" id="2.20.230.10">
    <property type="entry name" value="Resuscitation-promoting factor rpfb"/>
    <property type="match status" value="1"/>
</dbReference>
<feature type="region of interest" description="Disordered" evidence="2">
    <location>
        <begin position="53"/>
        <end position="84"/>
    </location>
</feature>
<dbReference type="Pfam" id="PF07501">
    <property type="entry name" value="G5"/>
    <property type="match status" value="1"/>
</dbReference>
<evidence type="ECO:0000313" key="5">
    <source>
        <dbReference type="Proteomes" id="UP000199360"/>
    </source>
</evidence>
<feature type="compositionally biased region" description="Polar residues" evidence="2">
    <location>
        <begin position="74"/>
        <end position="83"/>
    </location>
</feature>
<name>A0A1C5I249_9ACTN</name>
<evidence type="ECO:0000256" key="2">
    <source>
        <dbReference type="SAM" id="MobiDB-lite"/>
    </source>
</evidence>
<protein>
    <submittedName>
        <fullName evidence="4">G5 domain-containing protein</fullName>
    </submittedName>
</protein>
<reference evidence="5" key="1">
    <citation type="submission" date="2016-06" db="EMBL/GenBank/DDBJ databases">
        <authorList>
            <person name="Varghese N."/>
            <person name="Submissions Spin"/>
        </authorList>
    </citation>
    <scope>NUCLEOTIDE SEQUENCE [LARGE SCALE GENOMIC DNA]</scope>
    <source>
        <strain evidence="5">DSM 45647</strain>
    </source>
</reference>
<dbReference type="AlphaFoldDB" id="A0A1C5I249"/>
<gene>
    <name evidence="4" type="ORF">GA0070213_104340</name>
</gene>
<evidence type="ECO:0000259" key="3">
    <source>
        <dbReference type="PROSITE" id="PS51109"/>
    </source>
</evidence>
<dbReference type="SMART" id="SM01208">
    <property type="entry name" value="G5"/>
    <property type="match status" value="1"/>
</dbReference>
<dbReference type="STRING" id="745366.GA0070213_104340"/>
<accession>A0A1C5I249</accession>
<organism evidence="4 5">
    <name type="scientific">Micromonospora humi</name>
    <dbReference type="NCBI Taxonomy" id="745366"/>
    <lineage>
        <taxon>Bacteria</taxon>
        <taxon>Bacillati</taxon>
        <taxon>Actinomycetota</taxon>
        <taxon>Actinomycetes</taxon>
        <taxon>Micromonosporales</taxon>
        <taxon>Micromonosporaceae</taxon>
        <taxon>Micromonospora</taxon>
    </lineage>
</organism>
<dbReference type="PROSITE" id="PS51109">
    <property type="entry name" value="G5"/>
    <property type="match status" value="1"/>
</dbReference>